<gene>
    <name evidence="1" type="ORF">AB7A72_03415</name>
</gene>
<dbReference type="Proteomes" id="UP001562178">
    <property type="component" value="Unassembled WGS sequence"/>
</dbReference>
<name>A0ABV4AY68_9BURK</name>
<evidence type="ECO:0000313" key="2">
    <source>
        <dbReference type="Proteomes" id="UP001562178"/>
    </source>
</evidence>
<reference evidence="1 2" key="1">
    <citation type="journal article" date="2016" name="Int. J. Syst. Evol. Microbiol.">
        <title>Description of Comamonas sediminis sp. nov., isolated from lagoon sediments.</title>
        <authorList>
            <person name="Subhash Y."/>
            <person name="Bang J.J."/>
            <person name="You T.H."/>
            <person name="Lee S.S."/>
        </authorList>
    </citation>
    <scope>NUCLEOTIDE SEQUENCE [LARGE SCALE GENOMIC DNA]</scope>
    <source>
        <strain evidence="1 2">JCM 31169</strain>
    </source>
</reference>
<comment type="caution">
    <text evidence="1">The sequence shown here is derived from an EMBL/GenBank/DDBJ whole genome shotgun (WGS) entry which is preliminary data.</text>
</comment>
<evidence type="ECO:0000313" key="1">
    <source>
        <dbReference type="EMBL" id="MEY2250045.1"/>
    </source>
</evidence>
<organism evidence="1 2">
    <name type="scientific">Comamonas sediminis</name>
    <dbReference type="NCBI Taxonomy" id="1783360"/>
    <lineage>
        <taxon>Bacteria</taxon>
        <taxon>Pseudomonadati</taxon>
        <taxon>Pseudomonadota</taxon>
        <taxon>Betaproteobacteria</taxon>
        <taxon>Burkholderiales</taxon>
        <taxon>Comamonadaceae</taxon>
        <taxon>Comamonas</taxon>
    </lineage>
</organism>
<proteinExistence type="predicted"/>
<sequence length="93" mass="10132">MSIYVSLVSTCLQLQRGTASRCIGAAESRLIRALPADRTWRETRMPFGFDDLHRHAIPVSLRAGDGAKAAVSAVRERQTNAACGSENRTEMAV</sequence>
<accession>A0ABV4AY68</accession>
<dbReference type="EMBL" id="JBGBDC010000001">
    <property type="protein sequence ID" value="MEY2250045.1"/>
    <property type="molecule type" value="Genomic_DNA"/>
</dbReference>
<dbReference type="RefSeq" id="WP_313331106.1">
    <property type="nucleotide sequence ID" value="NZ_JBGBDC010000001.1"/>
</dbReference>
<evidence type="ECO:0008006" key="3">
    <source>
        <dbReference type="Google" id="ProtNLM"/>
    </source>
</evidence>
<protein>
    <recommendedName>
        <fullName evidence="3">Secreted protein</fullName>
    </recommendedName>
</protein>
<keyword evidence="2" id="KW-1185">Reference proteome</keyword>